<dbReference type="Pfam" id="PF00534">
    <property type="entry name" value="Glycos_transf_1"/>
    <property type="match status" value="1"/>
</dbReference>
<dbReference type="Gene3D" id="3.40.50.2000">
    <property type="entry name" value="Glycogen Phosphorylase B"/>
    <property type="match status" value="2"/>
</dbReference>
<sequence length="374" mass="43084">MRIGLLLPSLLASKKQREGRIFAPLSPAILLADTLVEKGHEVYFYTSGDVQTKAHIIFGDKRLTDSDLKYFQFRDREASEKKFTTIEIIKRDFEYDLTLKAYTDASDGKLDIIHSYHDFGAHYFHELTKFPTVFTLHNPLPQDKSTVEYLRLSKFKNHSYVSISNSQRESILTLNFVDTIYHGLNLEPYTFNNNPENYIVYFGRMIEEKGLDIAIQVALDLKIKLYIATSITPANTSQDFYNTKIKPYIDGENIKIFDYMEKNELVNIIKNAKTFLFPLRWKEPFGLTVIESMACGTPVVAFSNGSMPELIVDGKTGFLVDNSEAINGLKKAIGNINQINRKECREHIEKNFSKERMTNKYIDAYHKTISRYGK</sequence>
<evidence type="ECO:0000313" key="3">
    <source>
        <dbReference type="Proteomes" id="UP000230222"/>
    </source>
</evidence>
<evidence type="ECO:0000259" key="1">
    <source>
        <dbReference type="Pfam" id="PF00534"/>
    </source>
</evidence>
<dbReference type="PANTHER" id="PTHR12526:SF595">
    <property type="entry name" value="BLL5217 PROTEIN"/>
    <property type="match status" value="1"/>
</dbReference>
<feature type="domain" description="Glycosyl transferase family 1" evidence="1">
    <location>
        <begin position="193"/>
        <end position="340"/>
    </location>
</feature>
<dbReference type="PANTHER" id="PTHR12526">
    <property type="entry name" value="GLYCOSYLTRANSFERASE"/>
    <property type="match status" value="1"/>
</dbReference>
<dbReference type="GO" id="GO:0016757">
    <property type="term" value="F:glycosyltransferase activity"/>
    <property type="evidence" value="ECO:0007669"/>
    <property type="project" value="InterPro"/>
</dbReference>
<gene>
    <name evidence="2" type="ORF">COU87_04340</name>
</gene>
<dbReference type="Proteomes" id="UP000230222">
    <property type="component" value="Unassembled WGS sequence"/>
</dbReference>
<organism evidence="2 3">
    <name type="scientific">Candidatus Roizmanbacteria bacterium CG10_big_fil_rev_8_21_14_0_10_39_12</name>
    <dbReference type="NCBI Taxonomy" id="1974852"/>
    <lineage>
        <taxon>Bacteria</taxon>
        <taxon>Candidatus Roizmaniibacteriota</taxon>
    </lineage>
</organism>
<dbReference type="AlphaFoldDB" id="A0A2M8KNL2"/>
<dbReference type="EMBL" id="PFEC01000076">
    <property type="protein sequence ID" value="PJE61490.1"/>
    <property type="molecule type" value="Genomic_DNA"/>
</dbReference>
<evidence type="ECO:0000313" key="2">
    <source>
        <dbReference type="EMBL" id="PJE61490.1"/>
    </source>
</evidence>
<reference evidence="3" key="1">
    <citation type="submission" date="2017-09" db="EMBL/GenBank/DDBJ databases">
        <title>Depth-based differentiation of microbial function through sediment-hosted aquifers and enrichment of novel symbionts in the deep terrestrial subsurface.</title>
        <authorList>
            <person name="Probst A.J."/>
            <person name="Ladd B."/>
            <person name="Jarett J.K."/>
            <person name="Geller-Mcgrath D.E."/>
            <person name="Sieber C.M.K."/>
            <person name="Emerson J.B."/>
            <person name="Anantharaman K."/>
            <person name="Thomas B.C."/>
            <person name="Malmstrom R."/>
            <person name="Stieglmeier M."/>
            <person name="Klingl A."/>
            <person name="Woyke T."/>
            <person name="Ryan C.M."/>
            <person name="Banfield J.F."/>
        </authorList>
    </citation>
    <scope>NUCLEOTIDE SEQUENCE [LARGE SCALE GENOMIC DNA]</scope>
</reference>
<comment type="caution">
    <text evidence="2">The sequence shown here is derived from an EMBL/GenBank/DDBJ whole genome shotgun (WGS) entry which is preliminary data.</text>
</comment>
<protein>
    <recommendedName>
        <fullName evidence="1">Glycosyl transferase family 1 domain-containing protein</fullName>
    </recommendedName>
</protein>
<dbReference type="SUPFAM" id="SSF53756">
    <property type="entry name" value="UDP-Glycosyltransferase/glycogen phosphorylase"/>
    <property type="match status" value="1"/>
</dbReference>
<name>A0A2M8KNL2_9BACT</name>
<dbReference type="InterPro" id="IPR001296">
    <property type="entry name" value="Glyco_trans_1"/>
</dbReference>
<proteinExistence type="predicted"/>
<accession>A0A2M8KNL2</accession>